<dbReference type="SUPFAM" id="SSF53335">
    <property type="entry name" value="S-adenosyl-L-methionine-dependent methyltransferases"/>
    <property type="match status" value="1"/>
</dbReference>
<accession>A0ABQ4PB66</accession>
<dbReference type="GO" id="GO:0032259">
    <property type="term" value="P:methylation"/>
    <property type="evidence" value="ECO:0007669"/>
    <property type="project" value="UniProtKB-KW"/>
</dbReference>
<gene>
    <name evidence="2" type="ORF">TUM4438_16830</name>
</gene>
<dbReference type="PANTHER" id="PTHR13369:SF0">
    <property type="entry name" value="GLUTATHIONE S-TRANSFERASE C-TERMINAL DOMAIN-CONTAINING PROTEIN"/>
    <property type="match status" value="1"/>
</dbReference>
<reference evidence="2" key="1">
    <citation type="submission" date="2021-05" db="EMBL/GenBank/DDBJ databases">
        <title>Molecular characterization for Shewanella algae harboring chromosomal blaOXA-55-like strains isolated from clinical and environment sample.</title>
        <authorList>
            <person name="Ohama Y."/>
            <person name="Aoki K."/>
            <person name="Harada S."/>
            <person name="Moriya K."/>
            <person name="Ishii Y."/>
            <person name="Tateda K."/>
        </authorList>
    </citation>
    <scope>NUCLEOTIDE SEQUENCE</scope>
    <source>
        <strain evidence="2">JCM 11563</strain>
    </source>
</reference>
<keyword evidence="2" id="KW-0808">Transferase</keyword>
<protein>
    <submittedName>
        <fullName evidence="2">Methyltransferase</fullName>
    </submittedName>
</protein>
<name>A0ABQ4PB66_9GAMM</name>
<proteinExistence type="predicted"/>
<evidence type="ECO:0000313" key="2">
    <source>
        <dbReference type="EMBL" id="GIU44810.1"/>
    </source>
</evidence>
<sequence length="432" mass="48931">MSPFLTQDSVDCALPQSAEQKLQQLDGLLTQSQQLWRSRSFDCQALPWQCDFPKLAQTVWQLDDDKLDSIDACQVSLNEALLGALAADLAVKGLSWPLTLFGQSAIGKDAALSLKADAVSDKHTQLLDDTDEPHFSAHIKGRKWQQINAFVAQLPQDNTPVLEWCAGKGHLGRLIAKAQHREVVSLEWQQSLCSAGEQFAKQWQLPQRFICADAFAGQSEQLHRDQLAVALHACGDLHVQLLKHVTDAGTKQLVVSPCCYHLIRDKQYQALSKVAQASELKLSRADLQLPLQQSVIANDKHNQYRLQEMAWRLGFDALQRKVRDRDEYLPVPSIKQSQLNGDFSDFCHWAAEAKALSLPANIDFEHYRQFGEQRQRLTRRIDLVAHLFRAMLEQWLLLDRVCFLEEQGYQVNLSEFCSNSVTPRNALIHAFK</sequence>
<keyword evidence="3" id="KW-1185">Reference proteome</keyword>
<dbReference type="RefSeq" id="WP_220780740.1">
    <property type="nucleotide sequence ID" value="NZ_BPEY01000024.1"/>
</dbReference>
<dbReference type="InterPro" id="IPR025714">
    <property type="entry name" value="Methyltranfer_dom"/>
</dbReference>
<dbReference type="InterPro" id="IPR029063">
    <property type="entry name" value="SAM-dependent_MTases_sf"/>
</dbReference>
<comment type="caution">
    <text evidence="2">The sequence shown here is derived from an EMBL/GenBank/DDBJ whole genome shotgun (WGS) entry which is preliminary data.</text>
</comment>
<dbReference type="Proteomes" id="UP000887104">
    <property type="component" value="Unassembled WGS sequence"/>
</dbReference>
<evidence type="ECO:0000313" key="3">
    <source>
        <dbReference type="Proteomes" id="UP000887104"/>
    </source>
</evidence>
<evidence type="ECO:0000259" key="1">
    <source>
        <dbReference type="Pfam" id="PF13679"/>
    </source>
</evidence>
<dbReference type="GO" id="GO:0008168">
    <property type="term" value="F:methyltransferase activity"/>
    <property type="evidence" value="ECO:0007669"/>
    <property type="project" value="UniProtKB-KW"/>
</dbReference>
<dbReference type="Pfam" id="PF13679">
    <property type="entry name" value="Methyltransf_32"/>
    <property type="match status" value="1"/>
</dbReference>
<feature type="domain" description="Methyltransferase" evidence="1">
    <location>
        <begin position="144"/>
        <end position="265"/>
    </location>
</feature>
<dbReference type="PANTHER" id="PTHR13369">
    <property type="match status" value="1"/>
</dbReference>
<organism evidence="2 3">
    <name type="scientific">Shewanella sairae</name>
    <dbReference type="NCBI Taxonomy" id="190310"/>
    <lineage>
        <taxon>Bacteria</taxon>
        <taxon>Pseudomonadati</taxon>
        <taxon>Pseudomonadota</taxon>
        <taxon>Gammaproteobacteria</taxon>
        <taxon>Alteromonadales</taxon>
        <taxon>Shewanellaceae</taxon>
        <taxon>Shewanella</taxon>
    </lineage>
</organism>
<dbReference type="Gene3D" id="3.40.50.150">
    <property type="entry name" value="Vaccinia Virus protein VP39"/>
    <property type="match status" value="1"/>
</dbReference>
<keyword evidence="2" id="KW-0489">Methyltransferase</keyword>
<dbReference type="EMBL" id="BPEY01000024">
    <property type="protein sequence ID" value="GIU44810.1"/>
    <property type="molecule type" value="Genomic_DNA"/>
</dbReference>